<dbReference type="SUPFAM" id="SSF81296">
    <property type="entry name" value="E set domains"/>
    <property type="match status" value="3"/>
</dbReference>
<organism evidence="2 3">
    <name type="scientific">Heliorestis convoluta</name>
    <dbReference type="NCBI Taxonomy" id="356322"/>
    <lineage>
        <taxon>Bacteria</taxon>
        <taxon>Bacillati</taxon>
        <taxon>Bacillota</taxon>
        <taxon>Clostridia</taxon>
        <taxon>Eubacteriales</taxon>
        <taxon>Heliobacteriaceae</taxon>
        <taxon>Heliorestis</taxon>
    </lineage>
</organism>
<keyword evidence="3" id="KW-1185">Reference proteome</keyword>
<dbReference type="Pfam" id="PF01833">
    <property type="entry name" value="TIG"/>
    <property type="match status" value="3"/>
</dbReference>
<evidence type="ECO:0000313" key="3">
    <source>
        <dbReference type="Proteomes" id="UP000366051"/>
    </source>
</evidence>
<feature type="domain" description="Fibronectin type-III" evidence="1">
    <location>
        <begin position="1706"/>
        <end position="1804"/>
    </location>
</feature>
<dbReference type="InterPro" id="IPR013783">
    <property type="entry name" value="Ig-like_fold"/>
</dbReference>
<reference evidence="3" key="1">
    <citation type="submission" date="2019-11" db="EMBL/GenBank/DDBJ databases">
        <title>Genome sequence of Heliorestis convoluta strain HH, an alkaliphilic and minimalistic phototrophic bacterium from a soda lake in Egypt.</title>
        <authorList>
            <person name="Dewey E.D."/>
            <person name="Stokes L.M."/>
            <person name="Burchell B.M."/>
            <person name="Shaffer K.N."/>
            <person name="Huntington A.M."/>
            <person name="Baker J.M."/>
            <person name="Nadendla S."/>
            <person name="Giglio M.G."/>
            <person name="Touchman J.W."/>
            <person name="Blankenship R.E."/>
            <person name="Madigan M.T."/>
            <person name="Sattley W.M."/>
        </authorList>
    </citation>
    <scope>NUCLEOTIDE SEQUENCE [LARGE SCALE GENOMIC DNA]</scope>
    <source>
        <strain evidence="3">HH</strain>
    </source>
</reference>
<dbReference type="InterPro" id="IPR002909">
    <property type="entry name" value="IPT_dom"/>
</dbReference>
<dbReference type="InterPro" id="IPR003961">
    <property type="entry name" value="FN3_dom"/>
</dbReference>
<dbReference type="CDD" id="cd00102">
    <property type="entry name" value="IPT"/>
    <property type="match status" value="3"/>
</dbReference>
<dbReference type="SMART" id="SM00060">
    <property type="entry name" value="FN3"/>
    <property type="match status" value="1"/>
</dbReference>
<dbReference type="Proteomes" id="UP000366051">
    <property type="component" value="Chromosome"/>
</dbReference>
<dbReference type="SUPFAM" id="SSF49265">
    <property type="entry name" value="Fibronectin type III"/>
    <property type="match status" value="1"/>
</dbReference>
<dbReference type="InterPro" id="IPR031148">
    <property type="entry name" value="Plexin"/>
</dbReference>
<proteinExistence type="predicted"/>
<dbReference type="CDD" id="cd00063">
    <property type="entry name" value="FN3"/>
    <property type="match status" value="1"/>
</dbReference>
<accession>A0A5Q2N080</accession>
<evidence type="ECO:0000259" key="1">
    <source>
        <dbReference type="PROSITE" id="PS50853"/>
    </source>
</evidence>
<dbReference type="GO" id="GO:0017154">
    <property type="term" value="F:semaphorin receptor activity"/>
    <property type="evidence" value="ECO:0007669"/>
    <property type="project" value="InterPro"/>
</dbReference>
<sequence length="1996" mass="223000">MNRFQKTITILTLLTFIITLLPLGTLFAQDPVPTVTQFSYQAPIIEEDRPSVTFPITIRGTNLNTVNRFTIRLTSLTRQYNVNVTSQGANIIQGTVTIPATQASGTYLGLVMGDQFIRENIFYYHGNTVENNHLFVEGQQWAKHDQRTAIYLHNYGFWTLQNTAQLESVERILRFGTINYTVLTSDDESDTPSAEADNFIAKQSRLPGQDDTAPENYIKFYTPESSIKEYAIQLVRILKYESATTTGQPVETLIEEVSEVRNKFSLQGEPSHPPIIHNITAKPLDTIAETEISLQYRDNNIQPARDYVEVLIAAKQLEKVGDNYFPRNHSLLIKGEEIPMYKATDQVDTDEISHWYARIPRTIATKRETASATILRSDREYSLPFTVTLWADPYHRDNNYLYVNRPMTAGQIWLKRGDNAPIEIFGNHNAFALDRDNIEVRVGDYENQGAIAKIDRTNSGNNRIVITIGDLDNVPLNEPVPLWIMSRYGRSQVDTPVYFYSDESIPEIQSVNVLSVNGIEIDQPGKTPRAVERNAQEVVIEIMGRNFVQGVTSVEIGDYKIPATADDILQIDGAVGRMLVTLRNTPQLAAQPGQWPIKVTNGTGISVATATEKVQYTSDPKDEDKTKRTELIQEDAFAHIVGGFRFLSVPDFPTLPHRGDPRNWSTWRIDPALVSDYRVRLREVVETPTDVLDIRGGHIIRLKNGQDFYRVSKGINSETNMEEWLVPRVFIQYAVGAEEPRKREVPAKDIFTPEKLSTELAFRLPDLTTNITGDPERLIPDSIFTISPSVYVDLLIENPDGQQVLLPQALEIVDRKSERPVIDFFTPEIVQNSNDKTIMITGQNFQESLDMKPRVYMGFFPVSDAKLSYISSERLKFQSVSQQFIEGFQDAREVPIIVVNPDGTAAKPTKTIIIIRPRGNEPQITDIAPRFGPARSDEKPFIYIKGENFKPTGVGRVLTNIYIDEFEVFPREEGTALPIEGIDYFHTNELIAFPLPNIPEARKDMTIFLQFSDDTAAWSPFDLYITPIMTVNPVVPAFGPAAGSGLPMSDVIITGQGFGTRPEIYVGGVKVTQFNATPNDRTLMFKMPPLPAGKYPITIVNPDSRAIGSTPAPFEYRSGTIAGTPAISNIWIDDNAAPPATLRSVGGQKIVIEGSLFFVPGTESTGTNPADWNREEWPRVIIGGKEIDFGFTDPQKSALLESPPTSDRIILKAPPFDKNFFPTNETSRLVSLQVLRSDGAIASSPMTITRTVPRIESISPCGADVALSGEERPYIYITGMDLHPDMILRFGQDVPGRSEPGDGPFDVYAGQGEDNIIELAYQPDTRRSIYKVRVPQMYGNATYNLYDPDNPSTHWIPIRIFNPDGQSVQWTERFRLFRDEEGPTITAIEPQKASAIGGTVIRVTATNFLIDWTDKTQWPSFSFGGIVVKPNTTTPVNYPVDPARNQEQELVRLIQHADTLQEDWIWEVVVPEYPLRSGVEEQEIDFIIINRNNCTSHVIEKGFTYTRPVGNLQLRSITPDRSPLEGNITVTLRSRITANTPQQLGSPGFIEKDGQIPRVFFGTLEATVTRVTPLELTVVVPPQQAGKVDIIVINPDGSQGILPQAFTYADMPIIEGILPASGPQSGGTLVVLHGRGFSPNARVTFGNAQAEIRSIRPHEIVLVTPRGPAIPNNETRITVNITITNSNNESYTLQNGFTYYQDGGLPEEAPQILARAIDRSTIRVTWNDAIAMATAYEVEISEGNQGNFRLYDLVKAADFPNDQFYILVKNLKAETRYYFRVRAISAAGTGPFSEAVSATTTRESGWEGFAQPEQEIITMPGGLRLLLRQNAESYYDLRRGDLGAAAVKAITFAPAAQDFTSPVLLDNGPWKVLLPPGALQSNATYLTDSHVTIEVQIVSGVEADRILLQNRYRQPLAPLYEFKITYDRGTTTFTPAIYQQPITLTLNYQNLPFGRQPNLYWYDGTNRNWIKINSYADPIALSAPITRAGLYTIFAD</sequence>
<protein>
    <submittedName>
        <fullName evidence="2">IPT/TIG domain-containing protein, putative</fullName>
    </submittedName>
</protein>
<dbReference type="EMBL" id="CP045875">
    <property type="protein sequence ID" value="QGG47179.1"/>
    <property type="molecule type" value="Genomic_DNA"/>
</dbReference>
<dbReference type="InterPro" id="IPR014756">
    <property type="entry name" value="Ig_E-set"/>
</dbReference>
<dbReference type="SMART" id="SM00429">
    <property type="entry name" value="IPT"/>
    <property type="match status" value="3"/>
</dbReference>
<gene>
    <name evidence="2" type="ORF">FTV88_1027</name>
</gene>
<dbReference type="OrthoDB" id="1656124at2"/>
<dbReference type="PROSITE" id="PS50853">
    <property type="entry name" value="FN3"/>
    <property type="match status" value="1"/>
</dbReference>
<name>A0A5Q2N080_9FIRM</name>
<dbReference type="RefSeq" id="WP_153724614.1">
    <property type="nucleotide sequence ID" value="NZ_CP045875.1"/>
</dbReference>
<dbReference type="PANTHER" id="PTHR22625:SF70">
    <property type="entry name" value="PLEXIN A, ISOFORM A"/>
    <property type="match status" value="1"/>
</dbReference>
<dbReference type="InterPro" id="IPR036116">
    <property type="entry name" value="FN3_sf"/>
</dbReference>
<dbReference type="Pfam" id="PF00041">
    <property type="entry name" value="fn3"/>
    <property type="match status" value="1"/>
</dbReference>
<dbReference type="Gene3D" id="2.60.40.10">
    <property type="entry name" value="Immunoglobulins"/>
    <property type="match status" value="4"/>
</dbReference>
<dbReference type="KEGG" id="hcv:FTV88_1027"/>
<dbReference type="PANTHER" id="PTHR22625">
    <property type="entry name" value="PLEXIN"/>
    <property type="match status" value="1"/>
</dbReference>
<evidence type="ECO:0000313" key="2">
    <source>
        <dbReference type="EMBL" id="QGG47179.1"/>
    </source>
</evidence>